<keyword evidence="1 6" id="KW-0378">Hydrolase</keyword>
<keyword evidence="7" id="KW-1185">Reference proteome</keyword>
<keyword evidence="5" id="KW-1133">Transmembrane helix</keyword>
<keyword evidence="5" id="KW-0812">Transmembrane</keyword>
<dbReference type="PANTHER" id="PTHR10272">
    <property type="entry name" value="PLATELET-ACTIVATING FACTOR ACETYLHYDROLASE"/>
    <property type="match status" value="1"/>
</dbReference>
<keyword evidence="3" id="KW-0443">Lipid metabolism</keyword>
<evidence type="ECO:0000256" key="4">
    <source>
        <dbReference type="SAM" id="MobiDB-lite"/>
    </source>
</evidence>
<dbReference type="Proteomes" id="UP001499930">
    <property type="component" value="Unassembled WGS sequence"/>
</dbReference>
<dbReference type="GO" id="GO:0016787">
    <property type="term" value="F:hydrolase activity"/>
    <property type="evidence" value="ECO:0007669"/>
    <property type="project" value="UniProtKB-KW"/>
</dbReference>
<accession>A0ABN3XSG7</accession>
<proteinExistence type="predicted"/>
<gene>
    <name evidence="6" type="ORF">GCM10017559_04120</name>
</gene>
<feature type="region of interest" description="Disordered" evidence="4">
    <location>
        <begin position="283"/>
        <end position="304"/>
    </location>
</feature>
<protein>
    <submittedName>
        <fullName evidence="6">Carboxylic ester hydrolase</fullName>
    </submittedName>
</protein>
<dbReference type="PANTHER" id="PTHR10272:SF0">
    <property type="entry name" value="PLATELET-ACTIVATING FACTOR ACETYLHYDROLASE"/>
    <property type="match status" value="1"/>
</dbReference>
<evidence type="ECO:0000256" key="2">
    <source>
        <dbReference type="ARBA" id="ARBA00022963"/>
    </source>
</evidence>
<evidence type="ECO:0000313" key="7">
    <source>
        <dbReference type="Proteomes" id="UP001499930"/>
    </source>
</evidence>
<evidence type="ECO:0000256" key="5">
    <source>
        <dbReference type="SAM" id="Phobius"/>
    </source>
</evidence>
<evidence type="ECO:0000256" key="1">
    <source>
        <dbReference type="ARBA" id="ARBA00022801"/>
    </source>
</evidence>
<dbReference type="SUPFAM" id="SSF53474">
    <property type="entry name" value="alpha/beta-Hydrolases"/>
    <property type="match status" value="1"/>
</dbReference>
<feature type="compositionally biased region" description="Basic and acidic residues" evidence="4">
    <location>
        <begin position="283"/>
        <end position="292"/>
    </location>
</feature>
<organism evidence="6 7">
    <name type="scientific">Streptosporangium longisporum</name>
    <dbReference type="NCBI Taxonomy" id="46187"/>
    <lineage>
        <taxon>Bacteria</taxon>
        <taxon>Bacillati</taxon>
        <taxon>Actinomycetota</taxon>
        <taxon>Actinomycetes</taxon>
        <taxon>Streptosporangiales</taxon>
        <taxon>Streptosporangiaceae</taxon>
        <taxon>Streptosporangium</taxon>
    </lineage>
</organism>
<reference evidence="6 7" key="1">
    <citation type="journal article" date="2019" name="Int. J. Syst. Evol. Microbiol.">
        <title>The Global Catalogue of Microorganisms (GCM) 10K type strain sequencing project: providing services to taxonomists for standard genome sequencing and annotation.</title>
        <authorList>
            <consortium name="The Broad Institute Genomics Platform"/>
            <consortium name="The Broad Institute Genome Sequencing Center for Infectious Disease"/>
            <person name="Wu L."/>
            <person name="Ma J."/>
        </authorList>
    </citation>
    <scope>NUCLEOTIDE SEQUENCE [LARGE SCALE GENOMIC DNA]</scope>
    <source>
        <strain evidence="6 7">JCM 3106</strain>
    </source>
</reference>
<name>A0ABN3XSG7_9ACTN</name>
<feature type="transmembrane region" description="Helical" evidence="5">
    <location>
        <begin position="88"/>
        <end position="114"/>
    </location>
</feature>
<dbReference type="InterPro" id="IPR029058">
    <property type="entry name" value="AB_hydrolase_fold"/>
</dbReference>
<dbReference type="Pfam" id="PF03403">
    <property type="entry name" value="PAF-AH_p_II"/>
    <property type="match status" value="1"/>
</dbReference>
<keyword evidence="2" id="KW-0442">Lipid degradation</keyword>
<dbReference type="Gene3D" id="3.40.50.1820">
    <property type="entry name" value="alpha/beta hydrolase"/>
    <property type="match status" value="1"/>
</dbReference>
<evidence type="ECO:0000256" key="3">
    <source>
        <dbReference type="ARBA" id="ARBA00023098"/>
    </source>
</evidence>
<sequence length="503" mass="54540">MRVLEAVLVVTDLLIFLALVILIPRTLRVLRQAAPAAPAAAVAQALLEGPRWQVIPAYALAAAITVVWLLGVLAPARRPVRLLRLRRFATAVTVVLAAMGLAVSTALAILLPVFSFAPPTGPHRIGTVTYHWTDGGRPDVLAADPRARRELMVQIWYPVAGAPSAPRAAYVQDEDVLVAMARLARVPDFTFGHLRHVTTNAVTSAPVAAQHSRYPVLIFLEGAMGFRQINTFQVEHLVSHGYVVAAVDHPHTAASVRFPDGHRIAALPAARLRALIDRSLDPAGERAGERADQTPAPGGRSLGGGLVPHLARDVTFTLDRLTALDRADPAGLLTGRLDLRRIGAFGVSLGGIVTGEACRTEPRLRACLMMDTRMTPAVVRQGLDRPSMWITRDAATMRREGWSADDIDQHQSSMRAVFDKRPADGYLVRVPGMFHADFTDVSSWSPALSRFGITGSVPAQRAHTILNAYTLAFFDRHLKNLPTPLLDGPAPDYPDVLLKTRQP</sequence>
<feature type="transmembrane region" description="Helical" evidence="5">
    <location>
        <begin position="57"/>
        <end position="76"/>
    </location>
</feature>
<dbReference type="RefSeq" id="WP_344887343.1">
    <property type="nucleotide sequence ID" value="NZ_BAAAWD010000002.1"/>
</dbReference>
<keyword evidence="5" id="KW-0472">Membrane</keyword>
<evidence type="ECO:0000313" key="6">
    <source>
        <dbReference type="EMBL" id="GAA2987496.1"/>
    </source>
</evidence>
<dbReference type="EMBL" id="BAAAWD010000002">
    <property type="protein sequence ID" value="GAA2987496.1"/>
    <property type="molecule type" value="Genomic_DNA"/>
</dbReference>
<comment type="caution">
    <text evidence="6">The sequence shown here is derived from an EMBL/GenBank/DDBJ whole genome shotgun (WGS) entry which is preliminary data.</text>
</comment>